<protein>
    <recommendedName>
        <fullName evidence="3">Rna-directed dna polymerase from mobile element jockey-like</fullName>
    </recommendedName>
</protein>
<keyword evidence="2" id="KW-1185">Reference proteome</keyword>
<organism evidence="1 2">
    <name type="scientific">Limosa lapponica baueri</name>
    <dbReference type="NCBI Taxonomy" id="1758121"/>
    <lineage>
        <taxon>Eukaryota</taxon>
        <taxon>Metazoa</taxon>
        <taxon>Chordata</taxon>
        <taxon>Craniata</taxon>
        <taxon>Vertebrata</taxon>
        <taxon>Euteleostomi</taxon>
        <taxon>Archelosauria</taxon>
        <taxon>Archosauria</taxon>
        <taxon>Dinosauria</taxon>
        <taxon>Saurischia</taxon>
        <taxon>Theropoda</taxon>
        <taxon>Coelurosauria</taxon>
        <taxon>Aves</taxon>
        <taxon>Neognathae</taxon>
        <taxon>Neoaves</taxon>
        <taxon>Charadriiformes</taxon>
        <taxon>Scolopacidae</taxon>
        <taxon>Limosa</taxon>
    </lineage>
</organism>
<evidence type="ECO:0000313" key="2">
    <source>
        <dbReference type="Proteomes" id="UP000233556"/>
    </source>
</evidence>
<name>A0A2I0UEI6_LIMLA</name>
<dbReference type="OrthoDB" id="9921460at2759"/>
<evidence type="ECO:0000313" key="1">
    <source>
        <dbReference type="EMBL" id="PKU44439.1"/>
    </source>
</evidence>
<dbReference type="AlphaFoldDB" id="A0A2I0UEI6"/>
<accession>A0A2I0UEI6</accession>
<proteinExistence type="predicted"/>
<reference evidence="2" key="1">
    <citation type="submission" date="2017-11" db="EMBL/GenBank/DDBJ databases">
        <authorList>
            <person name="Lima N.C."/>
            <person name="Parody-Merino A.M."/>
            <person name="Battley P.F."/>
            <person name="Fidler A.E."/>
            <person name="Prosdocimi F."/>
        </authorList>
    </citation>
    <scope>NUCLEOTIDE SEQUENCE [LARGE SCALE GENOMIC DNA]</scope>
</reference>
<sequence length="238" mass="26836">MDHSVDKELTGWSHSKTCQRLNIQVETSDKWHSSGVVRIIVFGHQVRKANALIELNLARDIKGNKKSFYSYQEECLADCILSDVTIFIKKSPLLFFGGLRPYEAYATYKIAVINSVFIEALQLRHDKGRQSAGPDTNKEGLVRDGKVRGSLSCNDHEMVTLRDMVILTFKKLNMSQPCAFAAKKVNLLLGYIWKSIASMSREVILSTSTGEATPGVVWSRISSKRNTWTYWNESNEGP</sequence>
<reference evidence="2" key="2">
    <citation type="submission" date="2017-12" db="EMBL/GenBank/DDBJ databases">
        <title>Genome sequence of the Bar-tailed Godwit (Limosa lapponica baueri).</title>
        <authorList>
            <person name="Lima N.C.B."/>
            <person name="Parody-Merino A.M."/>
            <person name="Battley P.F."/>
            <person name="Fidler A.E."/>
            <person name="Prosdocimi F."/>
        </authorList>
    </citation>
    <scope>NUCLEOTIDE SEQUENCE [LARGE SCALE GENOMIC DNA]</scope>
</reference>
<evidence type="ECO:0008006" key="3">
    <source>
        <dbReference type="Google" id="ProtNLM"/>
    </source>
</evidence>
<gene>
    <name evidence="1" type="ORF">llap_5271</name>
</gene>
<dbReference type="EMBL" id="KZ505827">
    <property type="protein sequence ID" value="PKU44439.1"/>
    <property type="molecule type" value="Genomic_DNA"/>
</dbReference>
<dbReference type="Proteomes" id="UP000233556">
    <property type="component" value="Unassembled WGS sequence"/>
</dbReference>